<dbReference type="OrthoDB" id="4582561at2759"/>
<comment type="caution">
    <text evidence="2">The sequence shown here is derived from an EMBL/GenBank/DDBJ whole genome shotgun (WGS) entry which is preliminary data.</text>
</comment>
<feature type="transmembrane region" description="Helical" evidence="1">
    <location>
        <begin position="383"/>
        <end position="405"/>
    </location>
</feature>
<name>A0A8K0WKC1_9HYPO</name>
<feature type="transmembrane region" description="Helical" evidence="1">
    <location>
        <begin position="332"/>
        <end position="352"/>
    </location>
</feature>
<keyword evidence="1" id="KW-0812">Transmembrane</keyword>
<keyword evidence="1" id="KW-0472">Membrane</keyword>
<evidence type="ECO:0000313" key="2">
    <source>
        <dbReference type="EMBL" id="KAH7303862.1"/>
    </source>
</evidence>
<keyword evidence="3" id="KW-1185">Reference proteome</keyword>
<evidence type="ECO:0000313" key="3">
    <source>
        <dbReference type="Proteomes" id="UP000813444"/>
    </source>
</evidence>
<feature type="transmembrane region" description="Helical" evidence="1">
    <location>
        <begin position="225"/>
        <end position="244"/>
    </location>
</feature>
<accession>A0A8K0WKC1</accession>
<sequence>MADVNSWRSLPLQDLEPQDCDLTANWAAKFLSTDDPPLLLTRNYLLSAVPENWTDIPRHGELMAWFTDKPSGEVKLFITKTLDHAVSYCKDKFCQHLGWEGDPDVFGIGVIISYHTVAALSLLWFIAINVGDLPHMKGISRGAKENTASRLLRGFQESASDFLDATLVFSAAMQIAAITRYAPLFYDPKADFSFYGLIGSIFMSTFTIFPCIVLQTVTDRMRRQWLRIFLWLVVIISSITLKVLSDQLNLLDILDRAKSDSHTVKEVVWAASCGDEERLRRLDGVGTLMHVWLALNLCWWLWYVGVSIVPQRWKDKHKTHRRYHLFKKAQRVLLLLDGSASIVIMYTCIGHFHGYNNHVRAVAGLDGDGKPARSEDADHSWTFGQVLALATWIPVIIQLLSIIFYGKEGMSAKFSWRYEVVERENGDQSGKDAPMGSTP</sequence>
<feature type="transmembrane region" description="Helical" evidence="1">
    <location>
        <begin position="194"/>
        <end position="213"/>
    </location>
</feature>
<dbReference type="EMBL" id="JAGPNK010000028">
    <property type="protein sequence ID" value="KAH7303862.1"/>
    <property type="molecule type" value="Genomic_DNA"/>
</dbReference>
<gene>
    <name evidence="2" type="ORF">B0I35DRAFT_155735</name>
</gene>
<protein>
    <submittedName>
        <fullName evidence="2">Uncharacterized protein</fullName>
    </submittedName>
</protein>
<feature type="transmembrane region" description="Helical" evidence="1">
    <location>
        <begin position="289"/>
        <end position="311"/>
    </location>
</feature>
<dbReference type="Proteomes" id="UP000813444">
    <property type="component" value="Unassembled WGS sequence"/>
</dbReference>
<keyword evidence="1" id="KW-1133">Transmembrane helix</keyword>
<proteinExistence type="predicted"/>
<evidence type="ECO:0000256" key="1">
    <source>
        <dbReference type="SAM" id="Phobius"/>
    </source>
</evidence>
<feature type="transmembrane region" description="Helical" evidence="1">
    <location>
        <begin position="105"/>
        <end position="127"/>
    </location>
</feature>
<reference evidence="2" key="1">
    <citation type="journal article" date="2021" name="Nat. Commun.">
        <title>Genetic determinants of endophytism in the Arabidopsis root mycobiome.</title>
        <authorList>
            <person name="Mesny F."/>
            <person name="Miyauchi S."/>
            <person name="Thiergart T."/>
            <person name="Pickel B."/>
            <person name="Atanasova L."/>
            <person name="Karlsson M."/>
            <person name="Huettel B."/>
            <person name="Barry K.W."/>
            <person name="Haridas S."/>
            <person name="Chen C."/>
            <person name="Bauer D."/>
            <person name="Andreopoulos W."/>
            <person name="Pangilinan J."/>
            <person name="LaButti K."/>
            <person name="Riley R."/>
            <person name="Lipzen A."/>
            <person name="Clum A."/>
            <person name="Drula E."/>
            <person name="Henrissat B."/>
            <person name="Kohler A."/>
            <person name="Grigoriev I.V."/>
            <person name="Martin F.M."/>
            <person name="Hacquard S."/>
        </authorList>
    </citation>
    <scope>NUCLEOTIDE SEQUENCE</scope>
    <source>
        <strain evidence="2">MPI-CAGE-CH-0235</strain>
    </source>
</reference>
<organism evidence="2 3">
    <name type="scientific">Stachybotrys elegans</name>
    <dbReference type="NCBI Taxonomy" id="80388"/>
    <lineage>
        <taxon>Eukaryota</taxon>
        <taxon>Fungi</taxon>
        <taxon>Dikarya</taxon>
        <taxon>Ascomycota</taxon>
        <taxon>Pezizomycotina</taxon>
        <taxon>Sordariomycetes</taxon>
        <taxon>Hypocreomycetidae</taxon>
        <taxon>Hypocreales</taxon>
        <taxon>Stachybotryaceae</taxon>
        <taxon>Stachybotrys</taxon>
    </lineage>
</organism>
<dbReference type="AlphaFoldDB" id="A0A8K0WKC1"/>